<accession>A0AAV7R5Q8</accession>
<dbReference type="EMBL" id="JANPWB010000010">
    <property type="protein sequence ID" value="KAJ1146554.1"/>
    <property type="molecule type" value="Genomic_DNA"/>
</dbReference>
<evidence type="ECO:0000313" key="3">
    <source>
        <dbReference type="Proteomes" id="UP001066276"/>
    </source>
</evidence>
<dbReference type="AlphaFoldDB" id="A0AAV7R5Q8"/>
<proteinExistence type="predicted"/>
<reference evidence="2" key="1">
    <citation type="journal article" date="2022" name="bioRxiv">
        <title>Sequencing and chromosome-scale assembly of the giantPleurodeles waltlgenome.</title>
        <authorList>
            <person name="Brown T."/>
            <person name="Elewa A."/>
            <person name="Iarovenko S."/>
            <person name="Subramanian E."/>
            <person name="Araus A.J."/>
            <person name="Petzold A."/>
            <person name="Susuki M."/>
            <person name="Suzuki K.-i.T."/>
            <person name="Hayashi T."/>
            <person name="Toyoda A."/>
            <person name="Oliveira C."/>
            <person name="Osipova E."/>
            <person name="Leigh N.D."/>
            <person name="Simon A."/>
            <person name="Yun M.H."/>
        </authorList>
    </citation>
    <scope>NUCLEOTIDE SEQUENCE</scope>
    <source>
        <strain evidence="2">20211129_DDA</strain>
        <tissue evidence="2">Liver</tissue>
    </source>
</reference>
<comment type="caution">
    <text evidence="2">The sequence shown here is derived from an EMBL/GenBank/DDBJ whole genome shotgun (WGS) entry which is preliminary data.</text>
</comment>
<protein>
    <submittedName>
        <fullName evidence="2">Uncharacterized protein</fullName>
    </submittedName>
</protein>
<evidence type="ECO:0000256" key="1">
    <source>
        <dbReference type="SAM" id="MobiDB-lite"/>
    </source>
</evidence>
<name>A0AAV7R5Q8_PLEWA</name>
<feature type="region of interest" description="Disordered" evidence="1">
    <location>
        <begin position="97"/>
        <end position="119"/>
    </location>
</feature>
<gene>
    <name evidence="2" type="ORF">NDU88_012822</name>
</gene>
<dbReference type="Proteomes" id="UP001066276">
    <property type="component" value="Chromosome 6"/>
</dbReference>
<evidence type="ECO:0000313" key="2">
    <source>
        <dbReference type="EMBL" id="KAJ1146554.1"/>
    </source>
</evidence>
<sequence length="119" mass="12614">MLLRGRKAVFVTGNWKDRRAESLAACPTVWEEDTVKKRRAALLIVSKAGIHSASGPGHMPPVPLKVSEFGVPCRIASGPEPSRASWTIALVPHEAAARKSRCSGSGFSGCPPQAGGLRQ</sequence>
<organism evidence="2 3">
    <name type="scientific">Pleurodeles waltl</name>
    <name type="common">Iberian ribbed newt</name>
    <dbReference type="NCBI Taxonomy" id="8319"/>
    <lineage>
        <taxon>Eukaryota</taxon>
        <taxon>Metazoa</taxon>
        <taxon>Chordata</taxon>
        <taxon>Craniata</taxon>
        <taxon>Vertebrata</taxon>
        <taxon>Euteleostomi</taxon>
        <taxon>Amphibia</taxon>
        <taxon>Batrachia</taxon>
        <taxon>Caudata</taxon>
        <taxon>Salamandroidea</taxon>
        <taxon>Salamandridae</taxon>
        <taxon>Pleurodelinae</taxon>
        <taxon>Pleurodeles</taxon>
    </lineage>
</organism>
<keyword evidence="3" id="KW-1185">Reference proteome</keyword>